<evidence type="ECO:0000313" key="1">
    <source>
        <dbReference type="EMBL" id="KAJ3555272.1"/>
    </source>
</evidence>
<gene>
    <name evidence="1" type="ORF">NM688_g2672</name>
</gene>
<reference evidence="1" key="1">
    <citation type="submission" date="2022-07" db="EMBL/GenBank/DDBJ databases">
        <title>Genome Sequence of Phlebia brevispora.</title>
        <authorList>
            <person name="Buettner E."/>
        </authorList>
    </citation>
    <scope>NUCLEOTIDE SEQUENCE</scope>
    <source>
        <strain evidence="1">MPL23</strain>
    </source>
</reference>
<comment type="caution">
    <text evidence="1">The sequence shown here is derived from an EMBL/GenBank/DDBJ whole genome shotgun (WGS) entry which is preliminary data.</text>
</comment>
<proteinExistence type="predicted"/>
<evidence type="ECO:0000313" key="2">
    <source>
        <dbReference type="Proteomes" id="UP001148662"/>
    </source>
</evidence>
<dbReference type="Proteomes" id="UP001148662">
    <property type="component" value="Unassembled WGS sequence"/>
</dbReference>
<sequence>MLRDLFAPISPSKASNMQEIKIAVIGPPHSGKSALAAQLSRRTLKRAADPSPLLLLATNCGVQASPQLWLNFDFVVATFDLTVYNDDEAGCDFARRMLCGAIRQRDDFARTCLVGTKFDLLPQTALDVAVSVGERARRFSVDTPTLRLFPVSSVAGTGYTELILYIANAVYPCGEHVSCKTRLYGYLGNFGTWVIDRVAELLALPVPDNVNQSTPPDPQDLDESTINTLIQSPETRAWDEALMKFATSWGGSTSHKITSDLIVKRLDPVEYATMCYIRSHTGIPVPQPRYPHLKKWLVMDFIDGRMLLECWDSLSWWMQLRIACTLRGYVRQLRRLKSARPGSIIDRTIKDHTLFDDQPCGPFVSSTQFRLWSEYIAHGGWLRWVRYRRNINLPVAEDPPYPVMGGEWPLVFTHGDLNLGNILLSRDGVLWIIDWASGGFFPPWLESIGINYAQPPPSFARYRRFIAGVSRLPDIQASPRNRRRVHVHVPRVSAGSISVCTDSAVHLEVPNNVPECAEDHRKAVEFFKICVRDPARKVGFLVHGYGDDMPQTDAERADPLNWKLQYTHELFEPKVSKDVYGDDEAPEEGSQICTGTNASTQCFTIDNWPTSSNDARTALEQIKSTHVVRPLPLFNHNDVLLPPTDYETAMRGSVVAIYFTLCHYAIPSNNYDNFLALVDTVRIVNYGGRTPMRPIPKRRLGQHNRHARPKIPKTEQDDLVQRLTLYTA</sequence>
<organism evidence="1 2">
    <name type="scientific">Phlebia brevispora</name>
    <dbReference type="NCBI Taxonomy" id="194682"/>
    <lineage>
        <taxon>Eukaryota</taxon>
        <taxon>Fungi</taxon>
        <taxon>Dikarya</taxon>
        <taxon>Basidiomycota</taxon>
        <taxon>Agaricomycotina</taxon>
        <taxon>Agaricomycetes</taxon>
        <taxon>Polyporales</taxon>
        <taxon>Meruliaceae</taxon>
        <taxon>Phlebia</taxon>
    </lineage>
</organism>
<dbReference type="EMBL" id="JANHOG010000346">
    <property type="protein sequence ID" value="KAJ3555272.1"/>
    <property type="molecule type" value="Genomic_DNA"/>
</dbReference>
<accession>A0ACC1T826</accession>
<name>A0ACC1T826_9APHY</name>
<keyword evidence="2" id="KW-1185">Reference proteome</keyword>
<protein>
    <submittedName>
        <fullName evidence="1">Uncharacterized protein</fullName>
    </submittedName>
</protein>